<dbReference type="CDD" id="cd06768">
    <property type="entry name" value="PDZ_NHERF-like"/>
    <property type="match status" value="1"/>
</dbReference>
<dbReference type="EMBL" id="GAMC01001313">
    <property type="protein sequence ID" value="JAC05243.1"/>
    <property type="molecule type" value="mRNA"/>
</dbReference>
<evidence type="ECO:0000259" key="2">
    <source>
        <dbReference type="PROSITE" id="PS50106"/>
    </source>
</evidence>
<dbReference type="GO" id="GO:0043495">
    <property type="term" value="F:protein-membrane adaptor activity"/>
    <property type="evidence" value="ECO:0007669"/>
    <property type="project" value="TreeGrafter"/>
</dbReference>
<dbReference type="SUPFAM" id="SSF50156">
    <property type="entry name" value="PDZ domain-like"/>
    <property type="match status" value="1"/>
</dbReference>
<dbReference type="PANTHER" id="PTHR14191:SF28">
    <property type="entry name" value="GH04176P-RELATED"/>
    <property type="match status" value="1"/>
</dbReference>
<organism evidence="3">
    <name type="scientific">Ceratitis capitata</name>
    <name type="common">Mediterranean fruit fly</name>
    <name type="synonym">Tephritis capitata</name>
    <dbReference type="NCBI Taxonomy" id="7213"/>
    <lineage>
        <taxon>Eukaryota</taxon>
        <taxon>Metazoa</taxon>
        <taxon>Ecdysozoa</taxon>
        <taxon>Arthropoda</taxon>
        <taxon>Hexapoda</taxon>
        <taxon>Insecta</taxon>
        <taxon>Pterygota</taxon>
        <taxon>Neoptera</taxon>
        <taxon>Endopterygota</taxon>
        <taxon>Diptera</taxon>
        <taxon>Brachycera</taxon>
        <taxon>Muscomorpha</taxon>
        <taxon>Tephritoidea</taxon>
        <taxon>Tephritidae</taxon>
        <taxon>Ceratitis</taxon>
        <taxon>Ceratitis</taxon>
    </lineage>
</organism>
<feature type="domain" description="PDZ" evidence="2">
    <location>
        <begin position="89"/>
        <end position="171"/>
    </location>
</feature>
<dbReference type="InterPro" id="IPR001478">
    <property type="entry name" value="PDZ"/>
</dbReference>
<keyword evidence="1" id="KW-0677">Repeat</keyword>
<reference evidence="3" key="1">
    <citation type="submission" date="2013-07" db="EMBL/GenBank/DDBJ databases">
        <authorList>
            <person name="Geib S."/>
        </authorList>
    </citation>
    <scope>NUCLEOTIDE SEQUENCE</scope>
</reference>
<reference evidence="3" key="2">
    <citation type="journal article" date="2014" name="BMC Genomics">
        <title>A genomic perspective to assessing quality of mass-reared SIT flies used in Mediterranean fruit fly (Ceratitis capitata) eradication in California.</title>
        <authorList>
            <person name="Calla B."/>
            <person name="Hall B."/>
            <person name="Hou S."/>
            <person name="Geib S.M."/>
        </authorList>
    </citation>
    <scope>NUCLEOTIDE SEQUENCE</scope>
</reference>
<dbReference type="AlphaFoldDB" id="W8C0N0"/>
<name>W8C0N0_CERCA</name>
<accession>W8C0N0</accession>
<proteinExistence type="evidence at transcript level"/>
<dbReference type="Gene3D" id="2.30.42.10">
    <property type="match status" value="1"/>
</dbReference>
<evidence type="ECO:0000256" key="1">
    <source>
        <dbReference type="ARBA" id="ARBA00022737"/>
    </source>
</evidence>
<dbReference type="PANTHER" id="PTHR14191">
    <property type="entry name" value="PDZ DOMAIN CONTAINING PROTEIN"/>
    <property type="match status" value="1"/>
</dbReference>
<dbReference type="SMART" id="SM00228">
    <property type="entry name" value="PDZ"/>
    <property type="match status" value="1"/>
</dbReference>
<dbReference type="InterPro" id="IPR051067">
    <property type="entry name" value="NHER"/>
</dbReference>
<evidence type="ECO:0000313" key="3">
    <source>
        <dbReference type="EMBL" id="JAC05243.1"/>
    </source>
</evidence>
<dbReference type="PROSITE" id="PS50106">
    <property type="entry name" value="PDZ"/>
    <property type="match status" value="1"/>
</dbReference>
<dbReference type="InterPro" id="IPR036034">
    <property type="entry name" value="PDZ_sf"/>
</dbReference>
<sequence length="325" mass="37598">MYTYLQRDFIKMFLFWYLLVVAWKGWHIKQNVQMVLKEICNTFSKFIRSLLQTRSQWHLIVREYFINMHRTESSEKQNMSSAVCQPTKVCHMVKRADFEGYGFNLHSEKMKPGQYIGKVDPQSPAEAAGLKEGDRIIEVNGVNINQESHKQVVQRIKAMSNEVRLLIVLNVRKDDETPTEARLNETEIKQSYHIDENLRGDYGTKHELPGFSKSINNISVTSSKRPINGDVDTNKHEISFANLNNVNEILLRKQDEILFPSTTFHTSSSLSVMKTPTNFNETPSGGLDLPMTVAEMRAKLLSKKKYDPKNEIVDLRKKFEIIQKL</sequence>
<dbReference type="GO" id="GO:0072659">
    <property type="term" value="P:protein localization to plasma membrane"/>
    <property type="evidence" value="ECO:0007669"/>
    <property type="project" value="TreeGrafter"/>
</dbReference>
<protein>
    <submittedName>
        <fullName evidence="3">Na(+)/H(+) exchange regulatory cofactor NHE-RF1</fullName>
    </submittedName>
</protein>
<dbReference type="OrthoDB" id="10007415at2759"/>
<gene>
    <name evidence="3" type="primary">NHRF1</name>
</gene>
<dbReference type="GO" id="GO:0016324">
    <property type="term" value="C:apical plasma membrane"/>
    <property type="evidence" value="ECO:0007669"/>
    <property type="project" value="TreeGrafter"/>
</dbReference>
<dbReference type="Pfam" id="PF00595">
    <property type="entry name" value="PDZ"/>
    <property type="match status" value="1"/>
</dbReference>